<dbReference type="AlphaFoldDB" id="A0A2M4B7V5"/>
<reference evidence="3" key="1">
    <citation type="submission" date="2018-01" db="EMBL/GenBank/DDBJ databases">
        <title>An insight into the sialome of Amazonian anophelines.</title>
        <authorList>
            <person name="Ribeiro J.M."/>
            <person name="Scarpassa V."/>
            <person name="Calvo E."/>
        </authorList>
    </citation>
    <scope>NUCLEOTIDE SEQUENCE</scope>
    <source>
        <tissue evidence="3">Salivary glands</tissue>
    </source>
</reference>
<proteinExistence type="predicted"/>
<evidence type="ECO:0000256" key="1">
    <source>
        <dbReference type="SAM" id="MobiDB-lite"/>
    </source>
</evidence>
<accession>A0A2M4B7V5</accession>
<name>A0A2M4B7V5_9DIPT</name>
<keyword evidence="2" id="KW-0732">Signal</keyword>
<organism evidence="3">
    <name type="scientific">Anopheles triannulatus</name>
    <dbReference type="NCBI Taxonomy" id="58253"/>
    <lineage>
        <taxon>Eukaryota</taxon>
        <taxon>Metazoa</taxon>
        <taxon>Ecdysozoa</taxon>
        <taxon>Arthropoda</taxon>
        <taxon>Hexapoda</taxon>
        <taxon>Insecta</taxon>
        <taxon>Pterygota</taxon>
        <taxon>Neoptera</taxon>
        <taxon>Endopterygota</taxon>
        <taxon>Diptera</taxon>
        <taxon>Nematocera</taxon>
        <taxon>Culicoidea</taxon>
        <taxon>Culicidae</taxon>
        <taxon>Anophelinae</taxon>
        <taxon>Anopheles</taxon>
    </lineage>
</organism>
<protein>
    <submittedName>
        <fullName evidence="3">Putative secreted protein</fullName>
    </submittedName>
</protein>
<evidence type="ECO:0000313" key="3">
    <source>
        <dbReference type="EMBL" id="MBW49070.1"/>
    </source>
</evidence>
<feature type="region of interest" description="Disordered" evidence="1">
    <location>
        <begin position="51"/>
        <end position="71"/>
    </location>
</feature>
<sequence>MTSARLVWMHWCVWSPARSVDISPYRLLSASWLLMRRVFDSFVPVPGAPLLPAEPFSSPVNPYSSPVPLDL</sequence>
<feature type="compositionally biased region" description="Low complexity" evidence="1">
    <location>
        <begin position="55"/>
        <end position="71"/>
    </location>
</feature>
<feature type="chain" id="PRO_5014805071" evidence="2">
    <location>
        <begin position="20"/>
        <end position="71"/>
    </location>
</feature>
<dbReference type="EMBL" id="GGFK01015749">
    <property type="protein sequence ID" value="MBW49070.1"/>
    <property type="molecule type" value="Transcribed_RNA"/>
</dbReference>
<evidence type="ECO:0000256" key="2">
    <source>
        <dbReference type="SAM" id="SignalP"/>
    </source>
</evidence>
<feature type="signal peptide" evidence="2">
    <location>
        <begin position="1"/>
        <end position="19"/>
    </location>
</feature>